<evidence type="ECO:0000313" key="2">
    <source>
        <dbReference type="EMBL" id="KAA8500095.1"/>
    </source>
</evidence>
<reference evidence="3" key="1">
    <citation type="journal article" date="2019" name="Nat. Commun.">
        <title>Expansion of phycobilisome linker gene families in mesophilic red algae.</title>
        <authorList>
            <person name="Lee J."/>
            <person name="Kim D."/>
            <person name="Bhattacharya D."/>
            <person name="Yoon H.S."/>
        </authorList>
    </citation>
    <scope>NUCLEOTIDE SEQUENCE [LARGE SCALE GENOMIC DNA]</scope>
    <source>
        <strain evidence="3">CCMP 1328</strain>
    </source>
</reference>
<dbReference type="EMBL" id="VRMN01000001">
    <property type="protein sequence ID" value="KAA8500095.1"/>
    <property type="molecule type" value="Genomic_DNA"/>
</dbReference>
<sequence>MHHLEHWHLGLCDVHRDTYSVKQVLFHRRVKRQSRNIGASKRKSPQNLHRHVPGTLRLHRRVSEPRHLWRQMLGPRPLCRQSVEHRTRRRATLRHGQLARISAGLNRPDTDYQLWYAASTFHATDDFLAEAFRPSVIGFDLTCTQGEVRFGADAGAAVEEHRCASPAATIVQRHYSGRGITYIDATLSWASARTGVECAQAVAEARTGLRSDIKAGAGAPPLANARAEDPSGTRAGARESPNITSKA</sequence>
<dbReference type="AlphaFoldDB" id="A0A5J4Z9T9"/>
<protein>
    <submittedName>
        <fullName evidence="2">Uncharacterized protein</fullName>
    </submittedName>
</protein>
<organism evidence="2 3">
    <name type="scientific">Porphyridium purpureum</name>
    <name type="common">Red alga</name>
    <name type="synonym">Porphyridium cruentum</name>
    <dbReference type="NCBI Taxonomy" id="35688"/>
    <lineage>
        <taxon>Eukaryota</taxon>
        <taxon>Rhodophyta</taxon>
        <taxon>Bangiophyceae</taxon>
        <taxon>Porphyridiales</taxon>
        <taxon>Porphyridiaceae</taxon>
        <taxon>Porphyridium</taxon>
    </lineage>
</organism>
<keyword evidence="3" id="KW-1185">Reference proteome</keyword>
<proteinExistence type="predicted"/>
<evidence type="ECO:0000313" key="3">
    <source>
        <dbReference type="Proteomes" id="UP000324585"/>
    </source>
</evidence>
<feature type="region of interest" description="Disordered" evidence="1">
    <location>
        <begin position="213"/>
        <end position="247"/>
    </location>
</feature>
<gene>
    <name evidence="2" type="ORF">FVE85_7680</name>
</gene>
<evidence type="ECO:0000256" key="1">
    <source>
        <dbReference type="SAM" id="MobiDB-lite"/>
    </source>
</evidence>
<accession>A0A5J4Z9T9</accession>
<dbReference type="Proteomes" id="UP000324585">
    <property type="component" value="Unassembled WGS sequence"/>
</dbReference>
<comment type="caution">
    <text evidence="2">The sequence shown here is derived from an EMBL/GenBank/DDBJ whole genome shotgun (WGS) entry which is preliminary data.</text>
</comment>
<name>A0A5J4Z9T9_PORPP</name>